<feature type="transmembrane region" description="Helical" evidence="5">
    <location>
        <begin position="41"/>
        <end position="61"/>
    </location>
</feature>
<comment type="subcellular location">
    <subcellularLocation>
        <location evidence="1">Membrane</location>
        <topology evidence="1">Multi-pass membrane protein</topology>
    </subcellularLocation>
</comment>
<evidence type="ECO:0000256" key="3">
    <source>
        <dbReference type="ARBA" id="ARBA00022989"/>
    </source>
</evidence>
<keyword evidence="7" id="KW-1185">Reference proteome</keyword>
<dbReference type="OrthoDB" id="7203053at2"/>
<keyword evidence="3 5" id="KW-1133">Transmembrane helix</keyword>
<evidence type="ECO:0000256" key="4">
    <source>
        <dbReference type="ARBA" id="ARBA00023136"/>
    </source>
</evidence>
<keyword evidence="2 5" id="KW-0812">Transmembrane</keyword>
<keyword evidence="4 5" id="KW-0472">Membrane</keyword>
<gene>
    <name evidence="6" type="ORF">EOI86_08425</name>
</gene>
<dbReference type="Proteomes" id="UP000287447">
    <property type="component" value="Unassembled WGS sequence"/>
</dbReference>
<name>A0A3S2WCF5_9PROT</name>
<evidence type="ECO:0000256" key="5">
    <source>
        <dbReference type="SAM" id="Phobius"/>
    </source>
</evidence>
<accession>A0A3S2WCF5</accession>
<dbReference type="GO" id="GO:0004671">
    <property type="term" value="F:protein C-terminal S-isoprenylcysteine carboxyl O-methyltransferase activity"/>
    <property type="evidence" value="ECO:0007669"/>
    <property type="project" value="InterPro"/>
</dbReference>
<dbReference type="AlphaFoldDB" id="A0A3S2WCF5"/>
<proteinExistence type="predicted"/>
<dbReference type="RefSeq" id="WP_127764624.1">
    <property type="nucleotide sequence ID" value="NZ_SADE01000001.1"/>
</dbReference>
<evidence type="ECO:0000256" key="2">
    <source>
        <dbReference type="ARBA" id="ARBA00022692"/>
    </source>
</evidence>
<dbReference type="InterPro" id="IPR007269">
    <property type="entry name" value="ICMT_MeTrfase"/>
</dbReference>
<evidence type="ECO:0000256" key="1">
    <source>
        <dbReference type="ARBA" id="ARBA00004141"/>
    </source>
</evidence>
<organism evidence="6 7">
    <name type="scientific">Hwanghaeella grinnelliae</name>
    <dbReference type="NCBI Taxonomy" id="2500179"/>
    <lineage>
        <taxon>Bacteria</taxon>
        <taxon>Pseudomonadati</taxon>
        <taxon>Pseudomonadota</taxon>
        <taxon>Alphaproteobacteria</taxon>
        <taxon>Rhodospirillales</taxon>
        <taxon>Rhodospirillaceae</taxon>
        <taxon>Hwanghaeella</taxon>
    </lineage>
</organism>
<evidence type="ECO:0008006" key="8">
    <source>
        <dbReference type="Google" id="ProtNLM"/>
    </source>
</evidence>
<evidence type="ECO:0000313" key="7">
    <source>
        <dbReference type="Proteomes" id="UP000287447"/>
    </source>
</evidence>
<evidence type="ECO:0000313" key="6">
    <source>
        <dbReference type="EMBL" id="RVU39253.1"/>
    </source>
</evidence>
<reference evidence="7" key="1">
    <citation type="submission" date="2019-01" db="EMBL/GenBank/DDBJ databases">
        <title>Gri0909 isolated from a small marine red alga.</title>
        <authorList>
            <person name="Kim J."/>
            <person name="Jeong S.E."/>
            <person name="Jeon C.O."/>
        </authorList>
    </citation>
    <scope>NUCLEOTIDE SEQUENCE [LARGE SCALE GENOMIC DNA]</scope>
    <source>
        <strain evidence="7">Gri0909</strain>
    </source>
</reference>
<sequence length="166" mass="18688">MVAAVAIVVLVILQRLMELRIARRNTAVLMAEGAVEHGAGHYPIIVLLHTAWLVAMLWVALQGPPINYYWVVFFLVLQAGRVWVLKTLGKYWTTRIITVPDAPLITGGPFRFVRHPNYLVVTLEIIVLPLAFSEWRLAVVFGLANLAILAWRIRAEERANSGRQQA</sequence>
<comment type="caution">
    <text evidence="6">The sequence shown here is derived from an EMBL/GenBank/DDBJ whole genome shotgun (WGS) entry which is preliminary data.</text>
</comment>
<dbReference type="GO" id="GO:0016020">
    <property type="term" value="C:membrane"/>
    <property type="evidence" value="ECO:0007669"/>
    <property type="project" value="UniProtKB-SubCell"/>
</dbReference>
<protein>
    <recommendedName>
        <fullName evidence="8">Isoprenylcysteine carboxyl methyltransferase</fullName>
    </recommendedName>
</protein>
<feature type="transmembrane region" description="Helical" evidence="5">
    <location>
        <begin position="68"/>
        <end position="85"/>
    </location>
</feature>
<dbReference type="EMBL" id="SADE01000001">
    <property type="protein sequence ID" value="RVU39253.1"/>
    <property type="molecule type" value="Genomic_DNA"/>
</dbReference>
<dbReference type="Pfam" id="PF04140">
    <property type="entry name" value="ICMT"/>
    <property type="match status" value="1"/>
</dbReference>
<dbReference type="Gene3D" id="1.20.120.1630">
    <property type="match status" value="1"/>
</dbReference>